<evidence type="ECO:0000313" key="7">
    <source>
        <dbReference type="EMBL" id="AJA51654.1"/>
    </source>
</evidence>
<gene>
    <name evidence="7" type="ORF">CLPA_c15910</name>
    <name evidence="8" type="ORF">CP6013_01586</name>
</gene>
<dbReference type="GO" id="GO:0008483">
    <property type="term" value="F:transaminase activity"/>
    <property type="evidence" value="ECO:0007669"/>
    <property type="project" value="UniProtKB-KW"/>
</dbReference>
<dbReference type="CDD" id="cd00609">
    <property type="entry name" value="AAT_like"/>
    <property type="match status" value="1"/>
</dbReference>
<feature type="domain" description="HTH gntR-type" evidence="6">
    <location>
        <begin position="22"/>
        <end position="90"/>
    </location>
</feature>
<accession>A0A0H3J1C7</accession>
<organism evidence="7 10">
    <name type="scientific">Clostridium pasteurianum DSM 525 = ATCC 6013</name>
    <dbReference type="NCBI Taxonomy" id="1262449"/>
    <lineage>
        <taxon>Bacteria</taxon>
        <taxon>Bacillati</taxon>
        <taxon>Bacillota</taxon>
        <taxon>Clostridia</taxon>
        <taxon>Eubacteriales</taxon>
        <taxon>Clostridiaceae</taxon>
        <taxon>Clostridium</taxon>
    </lineage>
</organism>
<dbReference type="GO" id="GO:0030170">
    <property type="term" value="F:pyridoxal phosphate binding"/>
    <property type="evidence" value="ECO:0007669"/>
    <property type="project" value="InterPro"/>
</dbReference>
<protein>
    <submittedName>
        <fullName evidence="8">Transcriptional regulator, GntR family with aminotransferase domain containing protein</fullName>
    </submittedName>
</protein>
<dbReference type="Gene3D" id="1.10.10.10">
    <property type="entry name" value="Winged helix-like DNA-binding domain superfamily/Winged helix DNA-binding domain"/>
    <property type="match status" value="1"/>
</dbReference>
<keyword evidence="8" id="KW-0032">Aminotransferase</keyword>
<dbReference type="PANTHER" id="PTHR46577:SF1">
    <property type="entry name" value="HTH-TYPE TRANSCRIPTIONAL REGULATORY PROTEIN GABR"/>
    <property type="match status" value="1"/>
</dbReference>
<reference evidence="8 9" key="3">
    <citation type="journal article" name="Genome Announc.">
        <title>Improved Draft Genome Sequence of Clostridium pasteurianum Strain ATCC 6013 (DSM 525) Using a Hybrid Next-Generation Sequencing Approach.</title>
        <authorList>
            <person name="Pyne M.E."/>
            <person name="Utturkar S."/>
            <person name="Brown S.D."/>
            <person name="Moo-Young M."/>
            <person name="Chung D.A."/>
            <person name="Chou C.P."/>
        </authorList>
    </citation>
    <scope>NUCLEOTIDE SEQUENCE [LARGE SCALE GENOMIC DNA]</scope>
    <source>
        <strain evidence="8 9">ATCC 6013</strain>
    </source>
</reference>
<evidence type="ECO:0000256" key="4">
    <source>
        <dbReference type="ARBA" id="ARBA00023125"/>
    </source>
</evidence>
<evidence type="ECO:0000313" key="9">
    <source>
        <dbReference type="Proteomes" id="UP000028042"/>
    </source>
</evidence>
<dbReference type="Pfam" id="PF00155">
    <property type="entry name" value="Aminotran_1_2"/>
    <property type="match status" value="1"/>
</dbReference>
<reference evidence="8" key="2">
    <citation type="submission" date="2015-10" db="EMBL/GenBank/DDBJ databases">
        <title>Improved Draft Genome Sequence of Clostridium pasteurianum Strain ATCC 6013 (DSM 525) Using a Hybrid Next-Generation Sequencing Approach.</title>
        <authorList>
            <person name="Pyne M.E."/>
            <person name="Utturkar S.M."/>
            <person name="Brown S.D."/>
            <person name="Moo-Young M."/>
            <person name="Chung D.A."/>
            <person name="Chou P.C."/>
        </authorList>
    </citation>
    <scope>NUCLEOTIDE SEQUENCE</scope>
    <source>
        <strain evidence="8">ATCC 6013</strain>
    </source>
</reference>
<dbReference type="EMBL" id="JPGY02000001">
    <property type="protein sequence ID" value="KRU12339.1"/>
    <property type="molecule type" value="Genomic_DNA"/>
</dbReference>
<dbReference type="KEGG" id="cpae:CPAST_c15910"/>
<dbReference type="InterPro" id="IPR036388">
    <property type="entry name" value="WH-like_DNA-bd_sf"/>
</dbReference>
<evidence type="ECO:0000256" key="5">
    <source>
        <dbReference type="ARBA" id="ARBA00023163"/>
    </source>
</evidence>
<dbReference type="AlphaFoldDB" id="A0A0H3J1C7"/>
<dbReference type="InterPro" id="IPR000524">
    <property type="entry name" value="Tscrpt_reg_HTH_GntR"/>
</dbReference>
<dbReference type="KEGG" id="cpat:CLPA_c15910"/>
<keyword evidence="4" id="KW-0238">DNA-binding</keyword>
<evidence type="ECO:0000256" key="3">
    <source>
        <dbReference type="ARBA" id="ARBA00023015"/>
    </source>
</evidence>
<dbReference type="InterPro" id="IPR004839">
    <property type="entry name" value="Aminotransferase_I/II_large"/>
</dbReference>
<comment type="similarity">
    <text evidence="1">In the C-terminal section; belongs to the class-I pyridoxal-phosphate-dependent aminotransferase family.</text>
</comment>
<dbReference type="Proteomes" id="UP000030905">
    <property type="component" value="Chromosome"/>
</dbReference>
<evidence type="ECO:0000256" key="1">
    <source>
        <dbReference type="ARBA" id="ARBA00005384"/>
    </source>
</evidence>
<evidence type="ECO:0000313" key="10">
    <source>
        <dbReference type="Proteomes" id="UP000030905"/>
    </source>
</evidence>
<keyword evidence="2" id="KW-0663">Pyridoxal phosphate</keyword>
<keyword evidence="5" id="KW-0804">Transcription</keyword>
<keyword evidence="3" id="KW-0805">Transcription regulation</keyword>
<dbReference type="InterPro" id="IPR015421">
    <property type="entry name" value="PyrdxlP-dep_Trfase_major"/>
</dbReference>
<dbReference type="Gene3D" id="3.40.640.10">
    <property type="entry name" value="Type I PLP-dependent aspartate aminotransferase-like (Major domain)"/>
    <property type="match status" value="1"/>
</dbReference>
<dbReference type="InterPro" id="IPR015424">
    <property type="entry name" value="PyrdxlP-dep_Trfase"/>
</dbReference>
<dbReference type="InterPro" id="IPR036390">
    <property type="entry name" value="WH_DNA-bd_sf"/>
</dbReference>
<dbReference type="RefSeq" id="WP_003443418.1">
    <property type="nucleotide sequence ID" value="NZ_ANZB01000004.1"/>
</dbReference>
<name>A0A0H3J1C7_CLOPA</name>
<dbReference type="EMBL" id="CP009268">
    <property type="protein sequence ID" value="AJA51654.1"/>
    <property type="molecule type" value="Genomic_DNA"/>
</dbReference>
<proteinExistence type="inferred from homology"/>
<dbReference type="Gene3D" id="3.90.1150.10">
    <property type="entry name" value="Aspartate Aminotransferase, domain 1"/>
    <property type="match status" value="1"/>
</dbReference>
<dbReference type="PATRIC" id="fig|1262449.3.peg.1428"/>
<dbReference type="Pfam" id="PF00392">
    <property type="entry name" value="GntR"/>
    <property type="match status" value="1"/>
</dbReference>
<dbReference type="PANTHER" id="PTHR46577">
    <property type="entry name" value="HTH-TYPE TRANSCRIPTIONAL REGULATORY PROTEIN GABR"/>
    <property type="match status" value="1"/>
</dbReference>
<dbReference type="SUPFAM" id="SSF53383">
    <property type="entry name" value="PLP-dependent transferases"/>
    <property type="match status" value="1"/>
</dbReference>
<dbReference type="GO" id="GO:0003700">
    <property type="term" value="F:DNA-binding transcription factor activity"/>
    <property type="evidence" value="ECO:0007669"/>
    <property type="project" value="InterPro"/>
</dbReference>
<reference evidence="7 10" key="1">
    <citation type="journal article" date="2015" name="Genome Announc.">
        <title>Complete Genome Sequence of the Nitrogen-Fixing and Solvent-Producing Clostridium pasteurianum DSM 525.</title>
        <authorList>
            <person name="Poehlein A."/>
            <person name="Grosse-Honebrink A."/>
            <person name="Zhang Y."/>
            <person name="Minton N.P."/>
            <person name="Daniel R."/>
        </authorList>
    </citation>
    <scope>NUCLEOTIDE SEQUENCE [LARGE SCALE GENOMIC DNA]</scope>
    <source>
        <strain evidence="7">DSM 525</strain>
        <strain evidence="10">DSM 525 / ATCC 6013</strain>
    </source>
</reference>
<dbReference type="CDD" id="cd07377">
    <property type="entry name" value="WHTH_GntR"/>
    <property type="match status" value="1"/>
</dbReference>
<dbReference type="SMART" id="SM00345">
    <property type="entry name" value="HTH_GNTR"/>
    <property type="match status" value="1"/>
</dbReference>
<evidence type="ECO:0000256" key="2">
    <source>
        <dbReference type="ARBA" id="ARBA00022898"/>
    </source>
</evidence>
<dbReference type="Proteomes" id="UP000028042">
    <property type="component" value="Unassembled WGS sequence"/>
</dbReference>
<evidence type="ECO:0000259" key="6">
    <source>
        <dbReference type="PROSITE" id="PS50949"/>
    </source>
</evidence>
<dbReference type="InterPro" id="IPR015422">
    <property type="entry name" value="PyrdxlP-dep_Trfase_small"/>
</dbReference>
<evidence type="ECO:0000313" key="8">
    <source>
        <dbReference type="EMBL" id="KRU12339.1"/>
    </source>
</evidence>
<dbReference type="eggNOG" id="COG1167">
    <property type="taxonomic scope" value="Bacteria"/>
</dbReference>
<keyword evidence="8" id="KW-0808">Transferase</keyword>
<dbReference type="PROSITE" id="PS50949">
    <property type="entry name" value="HTH_GNTR"/>
    <property type="match status" value="1"/>
</dbReference>
<sequence>MPINSFENYPMGWKPNPNLLKRPYYQSIAELLESDIKNGYLSPDTKLPPQRELADYLDLNFTTITRAYKLCELRGLIYTITGSGTFVSPNAAKSITISAVADQKHFIELGMVYSFEQTNHMVNSTIKKVGHLQNLDILTNYKYPNGLPHHRQAGLTWMNQFNLHADLEHISVVSGSQNALAIALTALFEPGDYIATDYLTYSNFIELAKMLHLQILPIHMDESGIISTELKYQCEKFPIKGIYLMPSCNNPTTIEMSDERKKEISDIIEKYQLTLIEDDTMAFLSAAYNPDYKQPIFQLIPERSVYICGTGKSICSGLRIAYIVYGNHFSSKIKNSLYNINVKTSSLDAEILTRLIVSGKAKEICNEKIALAQNANGLFQKYFPNVIVDGNPLSFFRFIPLSSSSKAAKCETDLQALGVRVFSTSRFLTSNSKNYSGIRIALSSTDNMEELEYGLRIVSNYLNY</sequence>
<keyword evidence="10" id="KW-1185">Reference proteome</keyword>
<dbReference type="SUPFAM" id="SSF46785">
    <property type="entry name" value="Winged helix' DNA-binding domain"/>
    <property type="match status" value="1"/>
</dbReference>
<dbReference type="GeneID" id="93073760"/>
<dbReference type="GO" id="GO:0003677">
    <property type="term" value="F:DNA binding"/>
    <property type="evidence" value="ECO:0007669"/>
    <property type="project" value="UniProtKB-KW"/>
</dbReference>
<dbReference type="InterPro" id="IPR051446">
    <property type="entry name" value="HTH_trans_reg/aminotransferase"/>
</dbReference>